<sequence length="180" mass="20897">MVHLMFQLEIKSDLNPRTDGLYYVVGGGGSLYALGQRILSYYRATIWKIGWGNSGFWTQSLRIVCLPNFRPVGIKPNELEVDAEWWIESVAFIEQQQKESLRQSVRGKGIPMCEPHVDKKQTKTNEDSEKLDKILNMIQQMVSSKRKWSSEEDDPTRPANDHDEEEAKEYRNENIVCKLF</sequence>
<comment type="caution">
    <text evidence="1">The sequence shown here is derived from an EMBL/GenBank/DDBJ whole genome shotgun (WGS) entry which is preliminary data.</text>
</comment>
<dbReference type="EMBL" id="CM042024">
    <property type="protein sequence ID" value="KAI3811569.1"/>
    <property type="molecule type" value="Genomic_DNA"/>
</dbReference>
<gene>
    <name evidence="1" type="ORF">L1987_21294</name>
</gene>
<keyword evidence="2" id="KW-1185">Reference proteome</keyword>
<proteinExistence type="predicted"/>
<organism evidence="1 2">
    <name type="scientific">Smallanthus sonchifolius</name>
    <dbReference type="NCBI Taxonomy" id="185202"/>
    <lineage>
        <taxon>Eukaryota</taxon>
        <taxon>Viridiplantae</taxon>
        <taxon>Streptophyta</taxon>
        <taxon>Embryophyta</taxon>
        <taxon>Tracheophyta</taxon>
        <taxon>Spermatophyta</taxon>
        <taxon>Magnoliopsida</taxon>
        <taxon>eudicotyledons</taxon>
        <taxon>Gunneridae</taxon>
        <taxon>Pentapetalae</taxon>
        <taxon>asterids</taxon>
        <taxon>campanulids</taxon>
        <taxon>Asterales</taxon>
        <taxon>Asteraceae</taxon>
        <taxon>Asteroideae</taxon>
        <taxon>Heliantheae alliance</taxon>
        <taxon>Millerieae</taxon>
        <taxon>Smallanthus</taxon>
    </lineage>
</organism>
<reference evidence="2" key="1">
    <citation type="journal article" date="2022" name="Mol. Ecol. Resour.">
        <title>The genomes of chicory, endive, great burdock and yacon provide insights into Asteraceae palaeo-polyploidization history and plant inulin production.</title>
        <authorList>
            <person name="Fan W."/>
            <person name="Wang S."/>
            <person name="Wang H."/>
            <person name="Wang A."/>
            <person name="Jiang F."/>
            <person name="Liu H."/>
            <person name="Zhao H."/>
            <person name="Xu D."/>
            <person name="Zhang Y."/>
        </authorList>
    </citation>
    <scope>NUCLEOTIDE SEQUENCE [LARGE SCALE GENOMIC DNA]</scope>
    <source>
        <strain evidence="2">cv. Yunnan</strain>
    </source>
</reference>
<reference evidence="1 2" key="2">
    <citation type="journal article" date="2022" name="Mol. Ecol. Resour.">
        <title>The genomes of chicory, endive, great burdock and yacon provide insights into Asteraceae paleo-polyploidization history and plant inulin production.</title>
        <authorList>
            <person name="Fan W."/>
            <person name="Wang S."/>
            <person name="Wang H."/>
            <person name="Wang A."/>
            <person name="Jiang F."/>
            <person name="Liu H."/>
            <person name="Zhao H."/>
            <person name="Xu D."/>
            <person name="Zhang Y."/>
        </authorList>
    </citation>
    <scope>NUCLEOTIDE SEQUENCE [LARGE SCALE GENOMIC DNA]</scope>
    <source>
        <strain evidence="2">cv. Yunnan</strain>
        <tissue evidence="1">Leaves</tissue>
    </source>
</reference>
<dbReference type="Proteomes" id="UP001056120">
    <property type="component" value="Linkage Group LG07"/>
</dbReference>
<protein>
    <submittedName>
        <fullName evidence="1">Uncharacterized protein</fullName>
    </submittedName>
</protein>
<evidence type="ECO:0000313" key="1">
    <source>
        <dbReference type="EMBL" id="KAI3811569.1"/>
    </source>
</evidence>
<accession>A0ACB9ITH4</accession>
<evidence type="ECO:0000313" key="2">
    <source>
        <dbReference type="Proteomes" id="UP001056120"/>
    </source>
</evidence>
<name>A0ACB9ITH4_9ASTR</name>